<protein>
    <submittedName>
        <fullName evidence="2">Uncharacterized protein</fullName>
    </submittedName>
</protein>
<comment type="caution">
    <text evidence="2">The sequence shown here is derived from an EMBL/GenBank/DDBJ whole genome shotgun (WGS) entry which is preliminary data.</text>
</comment>
<dbReference type="Proteomes" id="UP000037387">
    <property type="component" value="Unassembled WGS sequence"/>
</dbReference>
<feature type="region of interest" description="Disordered" evidence="1">
    <location>
        <begin position="14"/>
        <end position="40"/>
    </location>
</feature>
<dbReference type="PATRIC" id="fig|1350482.3.peg.2346"/>
<reference evidence="2 3" key="1">
    <citation type="journal article" date="2015" name="Sci. Rep.">
        <title>Functional and structural properties of a novel cellulosome-like multienzyme complex: efficient glycoside hydrolysis of water-insoluble 7-xylosyl-10-deacetylpaclitaxel.</title>
        <authorList>
            <person name="Dou T.Y."/>
            <person name="Luan H.W."/>
            <person name="Ge G.B."/>
            <person name="Dong M.M."/>
            <person name="Zou H.F."/>
            <person name="He Y.Q."/>
            <person name="Cui P."/>
            <person name="Wang J.Y."/>
            <person name="Hao D.C."/>
            <person name="Yang S.L."/>
            <person name="Yang L."/>
        </authorList>
    </citation>
    <scope>NUCLEOTIDE SEQUENCE [LARGE SCALE GENOMIC DNA]</scope>
    <source>
        <strain evidence="2 3">F16</strain>
    </source>
</reference>
<dbReference type="AlphaFoldDB" id="A0A0M0F7Z7"/>
<sequence>MLVREVVRWKAVRREADGAGSAADRGAIPRSGDAETAALP</sequence>
<evidence type="ECO:0000256" key="1">
    <source>
        <dbReference type="SAM" id="MobiDB-lite"/>
    </source>
</evidence>
<name>A0A0M0F7Z7_CELCE</name>
<accession>A0A0M0F7Z7</accession>
<evidence type="ECO:0000313" key="2">
    <source>
        <dbReference type="EMBL" id="KON73588.1"/>
    </source>
</evidence>
<gene>
    <name evidence="2" type="ORF">M768_11645</name>
</gene>
<dbReference type="EMBL" id="ATNL01000008">
    <property type="protein sequence ID" value="KON73588.1"/>
    <property type="molecule type" value="Genomic_DNA"/>
</dbReference>
<organism evidence="2 3">
    <name type="scientific">Cellulosimicrobium cellulans F16</name>
    <dbReference type="NCBI Taxonomy" id="1350482"/>
    <lineage>
        <taxon>Bacteria</taxon>
        <taxon>Bacillati</taxon>
        <taxon>Actinomycetota</taxon>
        <taxon>Actinomycetes</taxon>
        <taxon>Micrococcales</taxon>
        <taxon>Promicromonosporaceae</taxon>
        <taxon>Cellulosimicrobium</taxon>
    </lineage>
</organism>
<evidence type="ECO:0000313" key="3">
    <source>
        <dbReference type="Proteomes" id="UP000037387"/>
    </source>
</evidence>
<keyword evidence="3" id="KW-1185">Reference proteome</keyword>
<proteinExistence type="predicted"/>